<dbReference type="AlphaFoldDB" id="A0A1Q2SL73"/>
<evidence type="ECO:0000256" key="1">
    <source>
        <dbReference type="PROSITE-ProRule" id="PRU00339"/>
    </source>
</evidence>
<dbReference type="SUPFAM" id="SSF48452">
    <property type="entry name" value="TPR-like"/>
    <property type="match status" value="1"/>
</dbReference>
<accession>A0A1Q2SL73</accession>
<dbReference type="InterPro" id="IPR011990">
    <property type="entry name" value="TPR-like_helical_dom_sf"/>
</dbReference>
<proteinExistence type="predicted"/>
<dbReference type="Gene3D" id="1.25.40.10">
    <property type="entry name" value="Tetratricopeptide repeat domain"/>
    <property type="match status" value="2"/>
</dbReference>
<name>A0A1Q2SL73_9GAMM</name>
<reference evidence="2 3" key="1">
    <citation type="journal article" date="2017" name="ISME J.">
        <title>An acid-tolerant ammonia-oxidizing ?-proteobacterium from soil.</title>
        <authorList>
            <person name="Hayatsu M."/>
            <person name="Tago K."/>
            <person name="Uchiyama I."/>
            <person name="Toyoda A."/>
            <person name="Wang Y."/>
            <person name="Shimomura Y."/>
            <person name="Okubo T."/>
            <person name="Kurisu F."/>
            <person name="Hirono Y."/>
            <person name="Nonaka K."/>
            <person name="Akiyama H."/>
            <person name="Itoh T."/>
            <person name="Takami H."/>
        </authorList>
    </citation>
    <scope>NUCLEOTIDE SEQUENCE [LARGE SCALE GENOMIC DNA]</scope>
    <source>
        <strain evidence="2 3">TAO100</strain>
    </source>
</reference>
<keyword evidence="3" id="KW-1185">Reference proteome</keyword>
<evidence type="ECO:0000313" key="3">
    <source>
        <dbReference type="Proteomes" id="UP000243679"/>
    </source>
</evidence>
<evidence type="ECO:0000313" key="2">
    <source>
        <dbReference type="EMBL" id="BAW79878.1"/>
    </source>
</evidence>
<dbReference type="Pfam" id="PF13428">
    <property type="entry name" value="TPR_14"/>
    <property type="match status" value="1"/>
</dbReference>
<protein>
    <submittedName>
        <fullName evidence="2">Hypothetical conserved protein</fullName>
    </submittedName>
</protein>
<dbReference type="KEGG" id="ntt:TAO_0508"/>
<gene>
    <name evidence="2" type="ORF">TAO_0508</name>
</gene>
<dbReference type="SMART" id="SM00028">
    <property type="entry name" value="TPR"/>
    <property type="match status" value="2"/>
</dbReference>
<dbReference type="Proteomes" id="UP000243679">
    <property type="component" value="Chromosome"/>
</dbReference>
<keyword evidence="1" id="KW-0802">TPR repeat</keyword>
<dbReference type="EMBL" id="AP014836">
    <property type="protein sequence ID" value="BAW79878.1"/>
    <property type="molecule type" value="Genomic_DNA"/>
</dbReference>
<dbReference type="PROSITE" id="PS50005">
    <property type="entry name" value="TPR"/>
    <property type="match status" value="1"/>
</dbReference>
<dbReference type="RefSeq" id="WP_231910550.1">
    <property type="nucleotide sequence ID" value="NZ_AP014836.1"/>
</dbReference>
<sequence>MDMNKGDHSEIGEFIPIETSRYQQNFEATGDLLNEAADEKAKKLDKIRKDVEKLTEETINSFRLAGDVYSNNCFFDRALAAYKRALEYTSEKLDPHLWAAIITQIGKAYYELGIRSEEPELSYYLSAAVDSYQQALKIQEREELLQDWARTWSQLGGILREQGIRLGGEEGRQLLTKAVAACQQVLEVQTLKAFPWIWTQAQQNLAYAYLALGEWLKAATYLSQLLQIYPDNEEAYYTAILLYHERLFAFEEAFLLSQKWLDLHPDDLESQSQFVEQNFTTSRFAESIEYLTVLLMNPVLEIQVRVPLQAFEVAALLILDLNKSATEKFRSLYRTIASQSENFSLEWTFIGTKHFIAQSKQLLSYRSWLLNLFTALEEKNREAILIHLKEDIPAHF</sequence>
<feature type="repeat" description="TPR" evidence="1">
    <location>
        <begin position="199"/>
        <end position="232"/>
    </location>
</feature>
<organism evidence="2 3">
    <name type="scientific">Candidatus Nitrosoglobus terrae</name>
    <dbReference type="NCBI Taxonomy" id="1630141"/>
    <lineage>
        <taxon>Bacteria</taxon>
        <taxon>Pseudomonadati</taxon>
        <taxon>Pseudomonadota</taxon>
        <taxon>Gammaproteobacteria</taxon>
        <taxon>Chromatiales</taxon>
        <taxon>Chromatiaceae</taxon>
        <taxon>Candidatus Nitrosoglobus</taxon>
    </lineage>
</organism>
<dbReference type="InterPro" id="IPR019734">
    <property type="entry name" value="TPR_rpt"/>
</dbReference>